<feature type="transmembrane region" description="Helical" evidence="7">
    <location>
        <begin position="457"/>
        <end position="477"/>
    </location>
</feature>
<comment type="subcellular location">
    <subcellularLocation>
        <location evidence="1">Cell membrane</location>
        <topology evidence="1">Multi-pass membrane protein</topology>
    </subcellularLocation>
</comment>
<dbReference type="Proteomes" id="UP000316541">
    <property type="component" value="Unassembled WGS sequence"/>
</dbReference>
<dbReference type="RefSeq" id="WP_142616992.1">
    <property type="nucleotide sequence ID" value="NZ_VIRM01000004.1"/>
</dbReference>
<dbReference type="PROSITE" id="PS50850">
    <property type="entry name" value="MFS"/>
    <property type="match status" value="1"/>
</dbReference>
<dbReference type="AlphaFoldDB" id="A0A544Z2E8"/>
<dbReference type="Pfam" id="PF07690">
    <property type="entry name" value="MFS_1"/>
    <property type="match status" value="1"/>
</dbReference>
<feature type="transmembrane region" description="Helical" evidence="7">
    <location>
        <begin position="56"/>
        <end position="75"/>
    </location>
</feature>
<evidence type="ECO:0000256" key="2">
    <source>
        <dbReference type="ARBA" id="ARBA00022448"/>
    </source>
</evidence>
<feature type="transmembrane region" description="Helical" evidence="7">
    <location>
        <begin position="87"/>
        <end position="105"/>
    </location>
</feature>
<evidence type="ECO:0000256" key="7">
    <source>
        <dbReference type="SAM" id="Phobius"/>
    </source>
</evidence>
<reference evidence="9 10" key="1">
    <citation type="submission" date="2019-07" db="EMBL/GenBank/DDBJ databases">
        <title>Microbispora hainanensis DSM 45428.</title>
        <authorList>
            <person name="Thawai C."/>
        </authorList>
    </citation>
    <scope>NUCLEOTIDE SEQUENCE [LARGE SCALE GENOMIC DNA]</scope>
    <source>
        <strain evidence="9 10">DSM 45428</strain>
    </source>
</reference>
<feature type="transmembrane region" description="Helical" evidence="7">
    <location>
        <begin position="208"/>
        <end position="231"/>
    </location>
</feature>
<evidence type="ECO:0000259" key="8">
    <source>
        <dbReference type="PROSITE" id="PS50850"/>
    </source>
</evidence>
<feature type="transmembrane region" description="Helical" evidence="7">
    <location>
        <begin position="150"/>
        <end position="168"/>
    </location>
</feature>
<evidence type="ECO:0000256" key="3">
    <source>
        <dbReference type="ARBA" id="ARBA00022475"/>
    </source>
</evidence>
<feature type="transmembrane region" description="Helical" evidence="7">
    <location>
        <begin position="337"/>
        <end position="357"/>
    </location>
</feature>
<feature type="transmembrane region" description="Helical" evidence="7">
    <location>
        <begin position="174"/>
        <end position="196"/>
    </location>
</feature>
<feature type="transmembrane region" description="Helical" evidence="7">
    <location>
        <begin position="20"/>
        <end position="44"/>
    </location>
</feature>
<feature type="transmembrane region" description="Helical" evidence="7">
    <location>
        <begin position="117"/>
        <end position="138"/>
    </location>
</feature>
<keyword evidence="3" id="KW-1003">Cell membrane</keyword>
<dbReference type="CDD" id="cd17321">
    <property type="entry name" value="MFS_MMR_MDR_like"/>
    <property type="match status" value="1"/>
</dbReference>
<name>A0A544Z2E8_9ACTN</name>
<dbReference type="InterPro" id="IPR020846">
    <property type="entry name" value="MFS_dom"/>
</dbReference>
<gene>
    <name evidence="9" type="ORF">FLX08_04945</name>
</gene>
<feature type="domain" description="Major facilitator superfamily (MFS) profile" evidence="8">
    <location>
        <begin position="21"/>
        <end position="480"/>
    </location>
</feature>
<keyword evidence="5 7" id="KW-1133">Transmembrane helix</keyword>
<proteinExistence type="predicted"/>
<sequence length="484" mass="49527">MPTPTTDTRSTRPARHRPGVILTALLFCQLMLVLDVTVVNIALPQIHDTLGFTSEGLAWVLNAYTVTFGGLLLLGGRAGDILGRRRVFITGVALFGVASLAGGLAPTPGWLLGARAVQGLGAALASPSALALISANFAEGPERTRALGSWGAVSGSAATLGLIVGGVLTDVASWRWVLFINVPITVAVLVLTPLFIREAERLPGRFDLAGALTSTIGMGALAFGLINAASAGWGDRVTLIAIGVAVVSLALFALAESRARQPITPLHLLRDSLRLRSYAAMLVVGASMAGMFYFLTRFLQEVLGFGPLQTGLAFLPISLVLVVSAQRTAALLPKTGPAIPTAIGALAVTAGLLWLSRLDESSSYFPGIAVPLVLFGIGAGLVYVPATVGATARVAVTESGAASGMLNTTSQLGTALGLAALVTVAGTAARDAAAHPVAGLSAQAQAQHAATYGFTRAFLAAAVLGAALLVISLTSGFRTREEQP</sequence>
<evidence type="ECO:0000313" key="9">
    <source>
        <dbReference type="EMBL" id="TQS23233.1"/>
    </source>
</evidence>
<dbReference type="InterPro" id="IPR011701">
    <property type="entry name" value="MFS"/>
</dbReference>
<evidence type="ECO:0000256" key="4">
    <source>
        <dbReference type="ARBA" id="ARBA00022692"/>
    </source>
</evidence>
<comment type="caution">
    <text evidence="9">The sequence shown here is derived from an EMBL/GenBank/DDBJ whole genome shotgun (WGS) entry which is preliminary data.</text>
</comment>
<evidence type="ECO:0000256" key="1">
    <source>
        <dbReference type="ARBA" id="ARBA00004651"/>
    </source>
</evidence>
<dbReference type="GO" id="GO:0022857">
    <property type="term" value="F:transmembrane transporter activity"/>
    <property type="evidence" value="ECO:0007669"/>
    <property type="project" value="InterPro"/>
</dbReference>
<feature type="transmembrane region" description="Helical" evidence="7">
    <location>
        <begin position="302"/>
        <end position="325"/>
    </location>
</feature>
<keyword evidence="6 7" id="KW-0472">Membrane</keyword>
<dbReference type="GO" id="GO:0005886">
    <property type="term" value="C:plasma membrane"/>
    <property type="evidence" value="ECO:0007669"/>
    <property type="project" value="UniProtKB-SubCell"/>
</dbReference>
<dbReference type="SUPFAM" id="SSF103473">
    <property type="entry name" value="MFS general substrate transporter"/>
    <property type="match status" value="1"/>
</dbReference>
<evidence type="ECO:0000313" key="10">
    <source>
        <dbReference type="Proteomes" id="UP000316541"/>
    </source>
</evidence>
<organism evidence="9 10">
    <name type="scientific">Microbispora hainanensis</name>
    <dbReference type="NCBI Taxonomy" id="568844"/>
    <lineage>
        <taxon>Bacteria</taxon>
        <taxon>Bacillati</taxon>
        <taxon>Actinomycetota</taxon>
        <taxon>Actinomycetes</taxon>
        <taxon>Streptosporangiales</taxon>
        <taxon>Streptosporangiaceae</taxon>
        <taxon>Microbispora</taxon>
    </lineage>
</organism>
<dbReference type="PANTHER" id="PTHR42718:SF46">
    <property type="entry name" value="BLR6921 PROTEIN"/>
    <property type="match status" value="1"/>
</dbReference>
<keyword evidence="2" id="KW-0813">Transport</keyword>
<keyword evidence="4 7" id="KW-0812">Transmembrane</keyword>
<feature type="transmembrane region" description="Helical" evidence="7">
    <location>
        <begin position="363"/>
        <end position="384"/>
    </location>
</feature>
<feature type="transmembrane region" description="Helical" evidence="7">
    <location>
        <begin position="237"/>
        <end position="255"/>
    </location>
</feature>
<feature type="transmembrane region" description="Helical" evidence="7">
    <location>
        <begin position="275"/>
        <end position="296"/>
    </location>
</feature>
<protein>
    <submittedName>
        <fullName evidence="9">MFS transporter</fullName>
    </submittedName>
</protein>
<dbReference type="EMBL" id="VIRM01000004">
    <property type="protein sequence ID" value="TQS23233.1"/>
    <property type="molecule type" value="Genomic_DNA"/>
</dbReference>
<dbReference type="Gene3D" id="1.20.1250.20">
    <property type="entry name" value="MFS general substrate transporter like domains"/>
    <property type="match status" value="1"/>
</dbReference>
<dbReference type="InterPro" id="IPR036259">
    <property type="entry name" value="MFS_trans_sf"/>
</dbReference>
<dbReference type="PANTHER" id="PTHR42718">
    <property type="entry name" value="MAJOR FACILITATOR SUPERFAMILY MULTIDRUG TRANSPORTER MFSC"/>
    <property type="match status" value="1"/>
</dbReference>
<evidence type="ECO:0000256" key="6">
    <source>
        <dbReference type="ARBA" id="ARBA00023136"/>
    </source>
</evidence>
<dbReference type="Gene3D" id="1.20.1720.10">
    <property type="entry name" value="Multidrug resistance protein D"/>
    <property type="match status" value="1"/>
</dbReference>
<evidence type="ECO:0000256" key="5">
    <source>
        <dbReference type="ARBA" id="ARBA00022989"/>
    </source>
</evidence>
<accession>A0A544Z2E8</accession>